<dbReference type="Pfam" id="PF00132">
    <property type="entry name" value="Hexapep"/>
    <property type="match status" value="1"/>
</dbReference>
<accession>F6D6S0</accession>
<protein>
    <submittedName>
        <fullName evidence="2">Polysaccharide ABC transporter ATP-binding protein</fullName>
    </submittedName>
</protein>
<evidence type="ECO:0000313" key="2">
    <source>
        <dbReference type="EMBL" id="AEG18353.1"/>
    </source>
</evidence>
<evidence type="ECO:0000256" key="1">
    <source>
        <dbReference type="ARBA" id="ARBA00022679"/>
    </source>
</evidence>
<dbReference type="GO" id="GO:0005524">
    <property type="term" value="F:ATP binding"/>
    <property type="evidence" value="ECO:0007669"/>
    <property type="project" value="UniProtKB-KW"/>
</dbReference>
<dbReference type="InterPro" id="IPR018357">
    <property type="entry name" value="Hexapep_transf_CS"/>
</dbReference>
<dbReference type="EMBL" id="CP002772">
    <property type="protein sequence ID" value="AEG18353.1"/>
    <property type="molecule type" value="Genomic_DNA"/>
</dbReference>
<name>F6D6S0_METPW</name>
<dbReference type="Gene3D" id="2.160.10.10">
    <property type="entry name" value="Hexapeptide repeat proteins"/>
    <property type="match status" value="1"/>
</dbReference>
<dbReference type="OrthoDB" id="1475at2157"/>
<dbReference type="SUPFAM" id="SSF51161">
    <property type="entry name" value="Trimeric LpxA-like enzymes"/>
    <property type="match status" value="1"/>
</dbReference>
<keyword evidence="3" id="KW-1185">Reference proteome</keyword>
<evidence type="ECO:0000313" key="3">
    <source>
        <dbReference type="Proteomes" id="UP000009231"/>
    </source>
</evidence>
<keyword evidence="2" id="KW-0067">ATP-binding</keyword>
<organism evidence="2 3">
    <name type="scientific">Methanobacterium paludis (strain DSM 25820 / JCM 18151 / SWAN1)</name>
    <dbReference type="NCBI Taxonomy" id="868131"/>
    <lineage>
        <taxon>Archaea</taxon>
        <taxon>Methanobacteriati</taxon>
        <taxon>Methanobacteriota</taxon>
        <taxon>Methanomada group</taxon>
        <taxon>Methanobacteria</taxon>
        <taxon>Methanobacteriales</taxon>
        <taxon>Methanobacteriaceae</taxon>
        <taxon>Methanobacterium</taxon>
    </lineage>
</organism>
<dbReference type="PANTHER" id="PTHR43300:SF11">
    <property type="entry name" value="ACETYLTRANSFERASE RV3034C-RELATED"/>
    <property type="match status" value="1"/>
</dbReference>
<dbReference type="InterPro" id="IPR001451">
    <property type="entry name" value="Hexapep"/>
</dbReference>
<dbReference type="RefSeq" id="WP_013825854.1">
    <property type="nucleotide sequence ID" value="NC_015574.1"/>
</dbReference>
<keyword evidence="2" id="KW-0547">Nucleotide-binding</keyword>
<dbReference type="AlphaFoldDB" id="F6D6S0"/>
<proteinExistence type="predicted"/>
<dbReference type="HOGENOM" id="CLU_051638_5_1_2"/>
<gene>
    <name evidence="2" type="ordered locus">MSWAN_1338</name>
</gene>
<dbReference type="eggNOG" id="arCOG01854">
    <property type="taxonomic scope" value="Archaea"/>
</dbReference>
<reference evidence="2 3" key="1">
    <citation type="journal article" date="2014" name="Int. J. Syst. Evol. Microbiol.">
        <title>Methanobacterium paludis sp. nov. and a novel strain of Methanobacterium lacus isolated from northern peatlands.</title>
        <authorList>
            <person name="Cadillo-Quiroz H."/>
            <person name="Brauer S.L."/>
            <person name="Goodson N."/>
            <person name="Yavitt J.B."/>
            <person name="Zinder S.H."/>
        </authorList>
    </citation>
    <scope>NUCLEOTIDE SEQUENCE [LARGE SCALE GENOMIC DNA]</scope>
    <source>
        <strain evidence="3">DSM 25820 / JCM 18151 / SWAN1</strain>
    </source>
</reference>
<sequence length="186" mass="21383">MLKTIIKSVRRDKLKRKNVIIGKYTYGNPKIFMWTDKYVVKIGNFCSIAKNCVIIVDGNHRMNLITTYPLKEKFMKEECSKYPLGKGKGIKIGNDVWIGLNVTILPGVEIGDGAIIGAGSMVTKNVGDYEIVAGNPTKHIKYRFNEKQRKALKKIAWWNWDIEQIRENADMIQSSEIDEFIDEFYD</sequence>
<dbReference type="PROSITE" id="PS00101">
    <property type="entry name" value="HEXAPEP_TRANSFERASES"/>
    <property type="match status" value="1"/>
</dbReference>
<dbReference type="PANTHER" id="PTHR43300">
    <property type="entry name" value="ACETYLTRANSFERASE"/>
    <property type="match status" value="1"/>
</dbReference>
<dbReference type="CDD" id="cd03349">
    <property type="entry name" value="LbH_XAT"/>
    <property type="match status" value="1"/>
</dbReference>
<dbReference type="Proteomes" id="UP000009231">
    <property type="component" value="Chromosome"/>
</dbReference>
<dbReference type="InterPro" id="IPR011004">
    <property type="entry name" value="Trimer_LpxA-like_sf"/>
</dbReference>
<keyword evidence="1" id="KW-0808">Transferase</keyword>
<dbReference type="GO" id="GO:0016740">
    <property type="term" value="F:transferase activity"/>
    <property type="evidence" value="ECO:0007669"/>
    <property type="project" value="UniProtKB-KW"/>
</dbReference>
<dbReference type="STRING" id="868131.MSWAN_1338"/>
<dbReference type="InterPro" id="IPR050179">
    <property type="entry name" value="Trans_hexapeptide_repeat"/>
</dbReference>
<dbReference type="GeneID" id="10668843"/>
<dbReference type="KEGG" id="mew:MSWAN_1338"/>